<comment type="similarity">
    <text evidence="2">Belongs to the malectin family.</text>
</comment>
<organism evidence="12 13">
    <name type="scientific">Caenorhabditis bovis</name>
    <dbReference type="NCBI Taxonomy" id="2654633"/>
    <lineage>
        <taxon>Eukaryota</taxon>
        <taxon>Metazoa</taxon>
        <taxon>Ecdysozoa</taxon>
        <taxon>Nematoda</taxon>
        <taxon>Chromadorea</taxon>
        <taxon>Rhabditida</taxon>
        <taxon>Rhabditina</taxon>
        <taxon>Rhabditomorpha</taxon>
        <taxon>Rhabditoidea</taxon>
        <taxon>Rhabditidae</taxon>
        <taxon>Peloderinae</taxon>
        <taxon>Caenorhabditis</taxon>
    </lineage>
</organism>
<keyword evidence="4 10" id="KW-0732">Signal</keyword>
<reference evidence="12 13" key="1">
    <citation type="submission" date="2020-04" db="EMBL/GenBank/DDBJ databases">
        <authorList>
            <person name="Laetsch R D."/>
            <person name="Stevens L."/>
            <person name="Kumar S."/>
            <person name="Blaxter L. M."/>
        </authorList>
    </citation>
    <scope>NUCLEOTIDE SEQUENCE [LARGE SCALE GENOMIC DNA]</scope>
</reference>
<evidence type="ECO:0000256" key="2">
    <source>
        <dbReference type="ARBA" id="ARBA00009141"/>
    </source>
</evidence>
<dbReference type="Proteomes" id="UP000494206">
    <property type="component" value="Unassembled WGS sequence"/>
</dbReference>
<evidence type="ECO:0000259" key="11">
    <source>
        <dbReference type="Pfam" id="PF11721"/>
    </source>
</evidence>
<evidence type="ECO:0000256" key="8">
    <source>
        <dbReference type="ARBA" id="ARBA00023180"/>
    </source>
</evidence>
<dbReference type="GO" id="GO:0005789">
    <property type="term" value="C:endoplasmic reticulum membrane"/>
    <property type="evidence" value="ECO:0007669"/>
    <property type="project" value="UniProtKB-SubCell"/>
</dbReference>
<feature type="chain" id="PRO_5035799573" description="Malectin domain-containing protein" evidence="10">
    <location>
        <begin position="16"/>
        <end position="327"/>
    </location>
</feature>
<feature type="signal peptide" evidence="10">
    <location>
        <begin position="1"/>
        <end position="15"/>
    </location>
</feature>
<feature type="domain" description="Malectin" evidence="11">
    <location>
        <begin position="27"/>
        <end position="185"/>
    </location>
</feature>
<keyword evidence="5" id="KW-0256">Endoplasmic reticulum</keyword>
<dbReference type="GO" id="GO:0030246">
    <property type="term" value="F:carbohydrate binding"/>
    <property type="evidence" value="ECO:0007669"/>
    <property type="project" value="InterPro"/>
</dbReference>
<dbReference type="OrthoDB" id="10013439at2759"/>
<keyword evidence="3" id="KW-0812">Transmembrane</keyword>
<dbReference type="EMBL" id="CADEPM010000003">
    <property type="protein sequence ID" value="CAB3403039.1"/>
    <property type="molecule type" value="Genomic_DNA"/>
</dbReference>
<dbReference type="Pfam" id="PF11721">
    <property type="entry name" value="Malectin"/>
    <property type="match status" value="1"/>
</dbReference>
<dbReference type="PANTHER" id="PTHR13460:SF0">
    <property type="entry name" value="MALECTIN"/>
    <property type="match status" value="1"/>
</dbReference>
<accession>A0A8S1EQ31</accession>
<keyword evidence="8" id="KW-0325">Glycoprotein</keyword>
<evidence type="ECO:0000256" key="10">
    <source>
        <dbReference type="SAM" id="SignalP"/>
    </source>
</evidence>
<evidence type="ECO:0000256" key="4">
    <source>
        <dbReference type="ARBA" id="ARBA00022729"/>
    </source>
</evidence>
<name>A0A8S1EQ31_9PELO</name>
<keyword evidence="7" id="KW-0472">Membrane</keyword>
<dbReference type="InterPro" id="IPR039155">
    <property type="entry name" value="MLEC"/>
</dbReference>
<protein>
    <recommendedName>
        <fullName evidence="11">Malectin domain-containing protein</fullName>
    </recommendedName>
</protein>
<evidence type="ECO:0000313" key="12">
    <source>
        <dbReference type="EMBL" id="CAB3403039.1"/>
    </source>
</evidence>
<proteinExistence type="inferred from homology"/>
<dbReference type="InterPro" id="IPR021720">
    <property type="entry name" value="Malectin_dom"/>
</dbReference>
<sequence>MLHLLILLSLSVVLGNRHLNLDFSRQVVYAVNCGGPTVKAAHNIVYEEDRLKIGTTSAAGIIYDFPNAHIDDVPLYQTERFHEETFGYEFELPNGDYVLILKFSEVYFQAPYQKLFDIVVNGVTIVSRMDVFSDAGGIGYAFDVHAEVKVRNNLILLNGEKRDYRGKLEVNFVKGIADNPKINAIAVVRGNLDEMPRLPIPYRHSILEGGATVQVIIPGFVELMRYPKNNVIEEEQPAEMFVYGDENTTDRTKEPLSISADSDVTAIAMAGSNNDDTKKSRANDDDEEEPWFFTEEVKLTGIKMITGILSLGPLCFFLSYSPVNARK</sequence>
<evidence type="ECO:0000256" key="7">
    <source>
        <dbReference type="ARBA" id="ARBA00023136"/>
    </source>
</evidence>
<comment type="subcellular location">
    <subcellularLocation>
        <location evidence="1">Endoplasmic reticulum membrane</location>
        <topology evidence="1">Single-pass type I membrane protein</topology>
    </subcellularLocation>
</comment>
<comment type="caution">
    <text evidence="12">The sequence shown here is derived from an EMBL/GenBank/DDBJ whole genome shotgun (WGS) entry which is preliminary data.</text>
</comment>
<evidence type="ECO:0000256" key="3">
    <source>
        <dbReference type="ARBA" id="ARBA00022692"/>
    </source>
</evidence>
<dbReference type="Gene3D" id="2.60.120.430">
    <property type="entry name" value="Galactose-binding lectin"/>
    <property type="match status" value="1"/>
</dbReference>
<evidence type="ECO:0000256" key="1">
    <source>
        <dbReference type="ARBA" id="ARBA00004115"/>
    </source>
</evidence>
<keyword evidence="9" id="KW-0119">Carbohydrate metabolism</keyword>
<evidence type="ECO:0000256" key="9">
    <source>
        <dbReference type="ARBA" id="ARBA00023277"/>
    </source>
</evidence>
<keyword evidence="6" id="KW-1133">Transmembrane helix</keyword>
<dbReference type="PANTHER" id="PTHR13460">
    <property type="match status" value="1"/>
</dbReference>
<dbReference type="AlphaFoldDB" id="A0A8S1EQ31"/>
<gene>
    <name evidence="12" type="ORF">CBOVIS_LOCUS5564</name>
</gene>
<evidence type="ECO:0000256" key="5">
    <source>
        <dbReference type="ARBA" id="ARBA00022824"/>
    </source>
</evidence>
<evidence type="ECO:0000256" key="6">
    <source>
        <dbReference type="ARBA" id="ARBA00022989"/>
    </source>
</evidence>
<keyword evidence="13" id="KW-1185">Reference proteome</keyword>
<evidence type="ECO:0000313" key="13">
    <source>
        <dbReference type="Proteomes" id="UP000494206"/>
    </source>
</evidence>